<dbReference type="KEGG" id="bgt:106051385"/>
<dbReference type="VEuPathDB" id="VectorBase:BGLAX_044736"/>
<name>A0A2C9M967_BIOGL</name>
<gene>
    <name evidence="3" type="primary">106051385</name>
</gene>
<organism evidence="3 4">
    <name type="scientific">Biomphalaria glabrata</name>
    <name type="common">Bloodfluke planorb</name>
    <name type="synonym">Freshwater snail</name>
    <dbReference type="NCBI Taxonomy" id="6526"/>
    <lineage>
        <taxon>Eukaryota</taxon>
        <taxon>Metazoa</taxon>
        <taxon>Spiralia</taxon>
        <taxon>Lophotrochozoa</taxon>
        <taxon>Mollusca</taxon>
        <taxon>Gastropoda</taxon>
        <taxon>Heterobranchia</taxon>
        <taxon>Euthyneura</taxon>
        <taxon>Panpulmonata</taxon>
        <taxon>Hygrophila</taxon>
        <taxon>Lymnaeoidea</taxon>
        <taxon>Planorbidae</taxon>
        <taxon>Biomphalaria</taxon>
    </lineage>
</organism>
<keyword evidence="1" id="KW-0175">Coiled coil</keyword>
<dbReference type="EnsemblMetazoa" id="BGLB039994-RA">
    <property type="protein sequence ID" value="BGLB039994-PA"/>
    <property type="gene ID" value="BGLB039994"/>
</dbReference>
<evidence type="ECO:0000313" key="4">
    <source>
        <dbReference type="Proteomes" id="UP000076420"/>
    </source>
</evidence>
<dbReference type="AlphaFoldDB" id="A0A2C9M967"/>
<proteinExistence type="predicted"/>
<evidence type="ECO:0000256" key="2">
    <source>
        <dbReference type="SAM" id="MobiDB-lite"/>
    </source>
</evidence>
<evidence type="ECO:0000313" key="3">
    <source>
        <dbReference type="EnsemblMetazoa" id="BGLB039994-PA"/>
    </source>
</evidence>
<reference evidence="3" key="1">
    <citation type="submission" date="2020-05" db="UniProtKB">
        <authorList>
            <consortium name="EnsemblMetazoa"/>
        </authorList>
    </citation>
    <scope>IDENTIFICATION</scope>
    <source>
        <strain evidence="3">BB02</strain>
    </source>
</reference>
<dbReference type="VEuPathDB" id="VectorBase:BGLB039994"/>
<feature type="coiled-coil region" evidence="1">
    <location>
        <begin position="140"/>
        <end position="167"/>
    </location>
</feature>
<dbReference type="OrthoDB" id="6138512at2759"/>
<protein>
    <submittedName>
        <fullName evidence="3">Uncharacterized protein</fullName>
    </submittedName>
</protein>
<feature type="region of interest" description="Disordered" evidence="2">
    <location>
        <begin position="1"/>
        <end position="22"/>
    </location>
</feature>
<sequence length="604" mass="67006">MESDKRESFPRSDLSNPEDVPPIILREGSYQEEQNVANFKFELEEMKEKFKKLESTMGVDKVTIKEIGEKVVVVVETLGGTAIVPVPPSSGLSIQPTENFGLKSPSGGKNSIPGVVSLQQPSGNKGAPPGGMTAEQLQDFKKMTLQINAMQQKIKDLENKLSETLSGIKKGTERADEMEEKGNETIKDIYKCIDLINNSLSEKIAQQKVEVQKIAGDTPKPINYDPFNYGEAYGGDIVDFQARRRIIEIKLLLQGLQASMNQLRDSVRVSPSIDLGYKVVRLDQLIASSGFGKAIQKGEATHEDALLVSNSKTREPGKVDYPKKEIFQVTDDMESSWAITDSIMQTMFRLEMELGELQKAVGQSDLSGNTKILEDLQSSIKQVRDKATDIKTVKRIVEDALINKAHNQLSVFEKKSQIIDSSGSTAVLASVSKAKFEQQIKSLSSTLNTVDQRLAKIESHLEKRPNSAAIKGNVETACLACDREIELPNTPLVSSLPNPGSFNPTLPRDPKMYQTPTKLRYVLNRNYDVETSRDKHDVYSMPRPVGAGYAQFWPMIGSSQNKARSPSLDDRRIIISDSIFIQGYDGKLYKADKNNLKIPDVCLN</sequence>
<feature type="compositionally biased region" description="Basic and acidic residues" evidence="2">
    <location>
        <begin position="1"/>
        <end position="10"/>
    </location>
</feature>
<dbReference type="Proteomes" id="UP000076420">
    <property type="component" value="Unassembled WGS sequence"/>
</dbReference>
<accession>A0A2C9M967</accession>
<evidence type="ECO:0000256" key="1">
    <source>
        <dbReference type="SAM" id="Coils"/>
    </source>
</evidence>